<dbReference type="Proteomes" id="UP000053097">
    <property type="component" value="Unassembled WGS sequence"/>
</dbReference>
<dbReference type="EMBL" id="KK107256">
    <property type="protein sequence ID" value="EZA54283.1"/>
    <property type="molecule type" value="Genomic_DNA"/>
</dbReference>
<dbReference type="PANTHER" id="PTHR47331:SF6">
    <property type="entry name" value="DOUBLECORTIN DOMAIN-CONTAINING PROTEIN"/>
    <property type="match status" value="1"/>
</dbReference>
<dbReference type="PANTHER" id="PTHR47331">
    <property type="entry name" value="PHD-TYPE DOMAIN-CONTAINING PROTEIN"/>
    <property type="match status" value="1"/>
</dbReference>
<accession>A0A026WEC3</accession>
<evidence type="ECO:0000256" key="1">
    <source>
        <dbReference type="SAM" id="MobiDB-lite"/>
    </source>
</evidence>
<dbReference type="AlphaFoldDB" id="A0A026WEC3"/>
<sequence length="141" mass="16305">MQYRQSLRNTLRKRFRSEYLGQLSRLKTKDSRVSVKEGDIVLIGQDNLKRLEWPLARVIKIFPGKDGIVRVAKVKTATGELVRPIQRLYPLEISSTTRAAEETTDAADQMEKADDTTLQDVRKDVRTRSGRLVKTPDRFRF</sequence>
<keyword evidence="4" id="KW-1185">Reference proteome</keyword>
<feature type="region of interest" description="Disordered" evidence="1">
    <location>
        <begin position="99"/>
        <end position="118"/>
    </location>
</feature>
<reference evidence="3 4" key="1">
    <citation type="journal article" date="2014" name="Curr. Biol.">
        <title>The genome of the clonal raider ant Cerapachys biroi.</title>
        <authorList>
            <person name="Oxley P.R."/>
            <person name="Ji L."/>
            <person name="Fetter-Pruneda I."/>
            <person name="McKenzie S.K."/>
            <person name="Li C."/>
            <person name="Hu H."/>
            <person name="Zhang G."/>
            <person name="Kronauer D.J."/>
        </authorList>
    </citation>
    <scope>NUCLEOTIDE SEQUENCE [LARGE SCALE GENOMIC DNA]</scope>
</reference>
<name>A0A026WEC3_OOCBI</name>
<evidence type="ECO:0000259" key="2">
    <source>
        <dbReference type="Pfam" id="PF18701"/>
    </source>
</evidence>
<organism evidence="3 4">
    <name type="scientific">Ooceraea biroi</name>
    <name type="common">Clonal raider ant</name>
    <name type="synonym">Cerapachys biroi</name>
    <dbReference type="NCBI Taxonomy" id="2015173"/>
    <lineage>
        <taxon>Eukaryota</taxon>
        <taxon>Metazoa</taxon>
        <taxon>Ecdysozoa</taxon>
        <taxon>Arthropoda</taxon>
        <taxon>Hexapoda</taxon>
        <taxon>Insecta</taxon>
        <taxon>Pterygota</taxon>
        <taxon>Neoptera</taxon>
        <taxon>Endopterygota</taxon>
        <taxon>Hymenoptera</taxon>
        <taxon>Apocrita</taxon>
        <taxon>Aculeata</taxon>
        <taxon>Formicoidea</taxon>
        <taxon>Formicidae</taxon>
        <taxon>Dorylinae</taxon>
        <taxon>Ooceraea</taxon>
    </lineage>
</organism>
<dbReference type="InterPro" id="IPR040676">
    <property type="entry name" value="DUF5641"/>
</dbReference>
<feature type="compositionally biased region" description="Basic and acidic residues" evidence="1">
    <location>
        <begin position="109"/>
        <end position="118"/>
    </location>
</feature>
<evidence type="ECO:0000313" key="4">
    <source>
        <dbReference type="Proteomes" id="UP000053097"/>
    </source>
</evidence>
<dbReference type="Pfam" id="PF18701">
    <property type="entry name" value="DUF5641"/>
    <property type="match status" value="1"/>
</dbReference>
<proteinExistence type="predicted"/>
<dbReference type="OMA" id="RVIKIFP"/>
<dbReference type="STRING" id="2015173.A0A026WEC3"/>
<gene>
    <name evidence="3" type="ORF">X777_06158</name>
</gene>
<feature type="domain" description="DUF5641" evidence="2">
    <location>
        <begin position="2"/>
        <end position="91"/>
    </location>
</feature>
<protein>
    <recommendedName>
        <fullName evidence="2">DUF5641 domain-containing protein</fullName>
    </recommendedName>
</protein>
<evidence type="ECO:0000313" key="3">
    <source>
        <dbReference type="EMBL" id="EZA54283.1"/>
    </source>
</evidence>